<dbReference type="AlphaFoldDB" id="A0A1W0WIW3"/>
<dbReference type="PANTHER" id="PTHR10867:SF17">
    <property type="entry name" value="NICOTINAMIDE N-METHYLTRANSFERASE"/>
    <property type="match status" value="1"/>
</dbReference>
<accession>A0A1W0WIW3</accession>
<dbReference type="InterPro" id="IPR029063">
    <property type="entry name" value="SAM-dependent_MTases_sf"/>
</dbReference>
<dbReference type="Gene3D" id="3.40.50.150">
    <property type="entry name" value="Vaccinia Virus protein VP39"/>
    <property type="match status" value="1"/>
</dbReference>
<keyword evidence="4" id="KW-0949">S-adenosyl-L-methionine</keyword>
<dbReference type="GO" id="GO:0032259">
    <property type="term" value="P:methylation"/>
    <property type="evidence" value="ECO:0007669"/>
    <property type="project" value="UniProtKB-KW"/>
</dbReference>
<dbReference type="EMBL" id="MTYJ01000093">
    <property type="protein sequence ID" value="OQV15155.1"/>
    <property type="molecule type" value="Genomic_DNA"/>
</dbReference>
<dbReference type="GO" id="GO:0008170">
    <property type="term" value="F:N-methyltransferase activity"/>
    <property type="evidence" value="ECO:0007669"/>
    <property type="project" value="TreeGrafter"/>
</dbReference>
<reference evidence="6" key="1">
    <citation type="submission" date="2017-01" db="EMBL/GenBank/DDBJ databases">
        <title>Comparative genomics of anhydrobiosis in the tardigrade Hypsibius dujardini.</title>
        <authorList>
            <person name="Yoshida Y."/>
            <person name="Koutsovoulos G."/>
            <person name="Laetsch D."/>
            <person name="Stevens L."/>
            <person name="Kumar S."/>
            <person name="Horikawa D."/>
            <person name="Ishino K."/>
            <person name="Komine S."/>
            <person name="Tomita M."/>
            <person name="Blaxter M."/>
            <person name="Arakawa K."/>
        </authorList>
    </citation>
    <scope>NUCLEOTIDE SEQUENCE [LARGE SCALE GENOMIC DNA]</scope>
    <source>
        <strain evidence="6">Z151</strain>
    </source>
</reference>
<dbReference type="GO" id="GO:0005829">
    <property type="term" value="C:cytosol"/>
    <property type="evidence" value="ECO:0007669"/>
    <property type="project" value="TreeGrafter"/>
</dbReference>
<organism evidence="5 6">
    <name type="scientific">Hypsibius exemplaris</name>
    <name type="common">Freshwater tardigrade</name>
    <dbReference type="NCBI Taxonomy" id="2072580"/>
    <lineage>
        <taxon>Eukaryota</taxon>
        <taxon>Metazoa</taxon>
        <taxon>Ecdysozoa</taxon>
        <taxon>Tardigrada</taxon>
        <taxon>Eutardigrada</taxon>
        <taxon>Parachela</taxon>
        <taxon>Hypsibioidea</taxon>
        <taxon>Hypsibiidae</taxon>
        <taxon>Hypsibius</taxon>
    </lineage>
</organism>
<keyword evidence="6" id="KW-1185">Reference proteome</keyword>
<evidence type="ECO:0000256" key="2">
    <source>
        <dbReference type="ARBA" id="ARBA00022603"/>
    </source>
</evidence>
<evidence type="ECO:0000256" key="4">
    <source>
        <dbReference type="ARBA" id="ARBA00022691"/>
    </source>
</evidence>
<evidence type="ECO:0000256" key="1">
    <source>
        <dbReference type="ARBA" id="ARBA00007996"/>
    </source>
</evidence>
<proteinExistence type="inferred from homology"/>
<evidence type="ECO:0000313" key="6">
    <source>
        <dbReference type="Proteomes" id="UP000192578"/>
    </source>
</evidence>
<dbReference type="Pfam" id="PF01234">
    <property type="entry name" value="NNMT_PNMT_TEMT"/>
    <property type="match status" value="1"/>
</dbReference>
<dbReference type="InterPro" id="IPR000940">
    <property type="entry name" value="NNMT_TEMT_trans"/>
</dbReference>
<protein>
    <submittedName>
        <fullName evidence="5">Phenylethanolamine N-methyltransferase</fullName>
    </submittedName>
</protein>
<dbReference type="OrthoDB" id="10050085at2759"/>
<evidence type="ECO:0000313" key="5">
    <source>
        <dbReference type="EMBL" id="OQV15155.1"/>
    </source>
</evidence>
<evidence type="ECO:0000256" key="3">
    <source>
        <dbReference type="ARBA" id="ARBA00022679"/>
    </source>
</evidence>
<dbReference type="Proteomes" id="UP000192578">
    <property type="component" value="Unassembled WGS sequence"/>
</dbReference>
<dbReference type="PROSITE" id="PS51681">
    <property type="entry name" value="SAM_MT_NNMT_PNMT_TEMT"/>
    <property type="match status" value="1"/>
</dbReference>
<comment type="caution">
    <text evidence="5">The sequence shown here is derived from an EMBL/GenBank/DDBJ whole genome shotgun (WGS) entry which is preliminary data.</text>
</comment>
<keyword evidence="3" id="KW-0808">Transferase</keyword>
<keyword evidence="2" id="KW-0489">Methyltransferase</keyword>
<comment type="similarity">
    <text evidence="1">Belongs to the class I-like SAM-binding methyltransferase superfamily. NNMT/PNMT/TEMT family.</text>
</comment>
<name>A0A1W0WIW3_HYPEX</name>
<dbReference type="PANTHER" id="PTHR10867">
    <property type="entry name" value="NNMT/PNMT/TEMT FAMILY MEMBER"/>
    <property type="match status" value="1"/>
</dbReference>
<sequence>MSKPKSRYDYGRDFNPRKYLQQYYKTDDDGKSLEDNLSGYIFRKLNSIFDTCEKGKGRLMDVGTGPSIAYLIPASLKFHYIYTTDFTPGCRMELTMWCSADSAAYEWMGYFKYAARLDQKGEEWEDYEERLRNSIIAILPCDLMCSDPLTPEKLTPVDVMTASFAFSAAAEDYDDFENSMERMGEYLSQGGTLILTEYLEGSYYLVDDEKFHICRLTEEDYLRALKYAGFGQFEISKASDANVAPDGALTDAQDVIVIKAIKNPPCKDVPLREDSADPENK</sequence>
<gene>
    <name evidence="5" type="ORF">BV898_10669</name>
</gene>
<dbReference type="SUPFAM" id="SSF53335">
    <property type="entry name" value="S-adenosyl-L-methionine-dependent methyltransferases"/>
    <property type="match status" value="1"/>
</dbReference>